<dbReference type="Gene3D" id="3.40.50.1820">
    <property type="entry name" value="alpha/beta hydrolase"/>
    <property type="match status" value="1"/>
</dbReference>
<sequence>MSTMTDTETRLDALLAAPAASGPSYAADGRLYFLSDAGGSAQVWELPADGGPARPRSEHRDAVSFVAGSPTDGGAVFGRDQAGDERIQFYHLPAEGAPRALTADPKTIHTWGAFSPDGTRLACTANSRNPAHADPCVIEIATGAVTSLLEVEGPHELPGWYPDGSAVILSTAPRTFESHLIGVDATGRATDLTPHEGDWRHMNPRWRRDGQGFWLLCDQGSEFLGVAFQQPGGKPRFLFAPDADVEKLEVSPDQKRLAVVVNQDGYFRLHVLDAETGAVLDAPQHPAGVITKLTWHPDGKALAFDLACPTRPSTLWRYRPGEAAAELLFAASEPPAALRDWQLVSFPTFDGRDLPGFLALPEGTAPAGGWPVLVWVHGGPAMQALPNWRPDLQMVLSLGIAVLVPNVRGSTGYGRAYAALDDRELRLDSVRDLAAAHAWLSGQEQFDSKRIGIMGQSYGGWMVLASVTEYPELWAAGVDYYGIARWKTFFERTGPWRVGHRAAEYGDPVQDVELLERLSPLHKAEDIRCPMLVAQGMTDPRVPPHESEQIVQALKRRNVPVEYLTFPDEGHGFLKRDNRRRVYLGVASFLAQHLRPAQA</sequence>
<dbReference type="PRINTS" id="PR00862">
    <property type="entry name" value="PROLIGOPTASE"/>
</dbReference>
<dbReference type="EMBL" id="JACTUZ010000021">
    <property type="protein sequence ID" value="MBC9176833.1"/>
    <property type="molecule type" value="Genomic_DNA"/>
</dbReference>
<evidence type="ECO:0000256" key="6">
    <source>
        <dbReference type="ARBA" id="ARBA00045885"/>
    </source>
</evidence>
<dbReference type="Pfam" id="PF07676">
    <property type="entry name" value="PD40"/>
    <property type="match status" value="1"/>
</dbReference>
<dbReference type="InterPro" id="IPR002470">
    <property type="entry name" value="Peptidase_S9A"/>
</dbReference>
<dbReference type="InterPro" id="IPR029058">
    <property type="entry name" value="AB_hydrolase_fold"/>
</dbReference>
<organism evidence="8 9">
    <name type="scientific">Pseudoroseomonas ludipueritiae</name>
    <dbReference type="NCBI Taxonomy" id="198093"/>
    <lineage>
        <taxon>Bacteria</taxon>
        <taxon>Pseudomonadati</taxon>
        <taxon>Pseudomonadota</taxon>
        <taxon>Alphaproteobacteria</taxon>
        <taxon>Acetobacterales</taxon>
        <taxon>Acetobacteraceae</taxon>
        <taxon>Pseudoroseomonas</taxon>
    </lineage>
</organism>
<dbReference type="PROSITE" id="PS00708">
    <property type="entry name" value="PRO_ENDOPEP_SER"/>
    <property type="match status" value="1"/>
</dbReference>
<dbReference type="InterPro" id="IPR011659">
    <property type="entry name" value="WD40"/>
</dbReference>
<keyword evidence="9" id="KW-1185">Reference proteome</keyword>
<evidence type="ECO:0000256" key="1">
    <source>
        <dbReference type="ARBA" id="ARBA00022801"/>
    </source>
</evidence>
<gene>
    <name evidence="8" type="ORF">IBL25_07750</name>
</gene>
<comment type="caution">
    <text evidence="8">The sequence shown here is derived from an EMBL/GenBank/DDBJ whole genome shotgun (WGS) entry which is preliminary data.</text>
</comment>
<dbReference type="Pfam" id="PF00326">
    <property type="entry name" value="Peptidase_S9"/>
    <property type="match status" value="1"/>
</dbReference>
<dbReference type="InterPro" id="IPR015943">
    <property type="entry name" value="WD40/YVTN_repeat-like_dom_sf"/>
</dbReference>
<feature type="domain" description="Peptidase S9 prolyl oligopeptidase catalytic" evidence="7">
    <location>
        <begin position="391"/>
        <end position="595"/>
    </location>
</feature>
<evidence type="ECO:0000259" key="7">
    <source>
        <dbReference type="Pfam" id="PF00326"/>
    </source>
</evidence>
<dbReference type="InterPro" id="IPR002471">
    <property type="entry name" value="Pept_S9_AS"/>
</dbReference>
<dbReference type="PANTHER" id="PTHR42776">
    <property type="entry name" value="SERINE PEPTIDASE S9 FAMILY MEMBER"/>
    <property type="match status" value="1"/>
</dbReference>
<comment type="function">
    <text evidence="6">This enzyme catalyzes the hydrolysis of the N-terminal peptide bond of an N-acetylated peptide to generate an N-acetylated amino acid and a peptide with a free N-terminus. It preferentially cleaves off Ac-Ala, Ac-Met and Ac-Ser. Also, involved in the degradation of oxidized and glycated proteins.</text>
</comment>
<reference evidence="8 9" key="1">
    <citation type="journal article" date="2009" name="Int. J. Syst. Evol. Microbiol.">
        <title>Transfer of Teichococcus ludipueritiae and Muricoccus roseus to the genus Roseomonas, as Roseomonas ludipueritiae comb. nov. and Roseomonas rosea comb. nov., respectively, and emended description of the genus Roseomonas.</title>
        <authorList>
            <person name="Sanchez-Porro C."/>
            <person name="Gallego V."/>
            <person name="Busse H.J."/>
            <person name="Kampfer P."/>
            <person name="Ventosa A."/>
        </authorList>
    </citation>
    <scope>NUCLEOTIDE SEQUENCE [LARGE SCALE GENOMIC DNA]</scope>
    <source>
        <strain evidence="8 9">DSM 14915</strain>
    </source>
</reference>
<dbReference type="InterPro" id="IPR001375">
    <property type="entry name" value="Peptidase_S9_cat"/>
</dbReference>
<dbReference type="Gene3D" id="2.120.10.30">
    <property type="entry name" value="TolB, C-terminal domain"/>
    <property type="match status" value="1"/>
</dbReference>
<dbReference type="SUPFAM" id="SSF82171">
    <property type="entry name" value="DPP6 N-terminal domain-like"/>
    <property type="match status" value="1"/>
</dbReference>
<evidence type="ECO:0000313" key="9">
    <source>
        <dbReference type="Proteomes" id="UP000603940"/>
    </source>
</evidence>
<dbReference type="RefSeq" id="WP_187777979.1">
    <property type="nucleotide sequence ID" value="NZ_JACTUZ010000021.1"/>
</dbReference>
<evidence type="ECO:0000313" key="8">
    <source>
        <dbReference type="EMBL" id="MBC9176833.1"/>
    </source>
</evidence>
<accession>A0ABR7R589</accession>
<evidence type="ECO:0000256" key="4">
    <source>
        <dbReference type="ARBA" id="ARBA00032284"/>
    </source>
</evidence>
<proteinExistence type="predicted"/>
<dbReference type="SUPFAM" id="SSF53474">
    <property type="entry name" value="alpha/beta-Hydrolases"/>
    <property type="match status" value="1"/>
</dbReference>
<evidence type="ECO:0000256" key="3">
    <source>
        <dbReference type="ARBA" id="ARBA00022990"/>
    </source>
</evidence>
<keyword evidence="1" id="KW-0378">Hydrolase</keyword>
<dbReference type="InterPro" id="IPR011042">
    <property type="entry name" value="6-blade_b-propeller_TolB-like"/>
</dbReference>
<dbReference type="Proteomes" id="UP000603940">
    <property type="component" value="Unassembled WGS sequence"/>
</dbReference>
<dbReference type="Gene3D" id="2.130.10.10">
    <property type="entry name" value="YVTN repeat-like/Quinoprotein amine dehydrogenase"/>
    <property type="match status" value="1"/>
</dbReference>
<evidence type="ECO:0000256" key="5">
    <source>
        <dbReference type="ARBA" id="ARBA00032596"/>
    </source>
</evidence>
<name>A0ABR7R589_9PROT</name>
<keyword evidence="2" id="KW-0645">Protease</keyword>
<evidence type="ECO:0000256" key="2">
    <source>
        <dbReference type="ARBA" id="ARBA00022825"/>
    </source>
</evidence>
<keyword evidence="2" id="KW-0720">Serine protease</keyword>
<protein>
    <recommendedName>
        <fullName evidence="5">Acyl-peptide hydrolase</fullName>
    </recommendedName>
    <alternativeName>
        <fullName evidence="4">Acylaminoacyl-peptidase</fullName>
    </alternativeName>
</protein>
<keyword evidence="3" id="KW-0007">Acetylation</keyword>
<dbReference type="PANTHER" id="PTHR42776:SF27">
    <property type="entry name" value="DIPEPTIDYL PEPTIDASE FAMILY MEMBER 6"/>
    <property type="match status" value="1"/>
</dbReference>